<sequence length="139" mass="15224">MQQTRHMKGGSKLLLLMLLMMIKTPAVQGEPRWGIMSTFPLPMPVIYNAQICLPVQNCSERHQDHSNHHGLTRFCNLRVTSLPGPSSDSGVSITVILMAWMVIAVLLFLLRPPNLRGSSLPGKPSSPHSGQDPPAPPVD</sequence>
<feature type="chain" id="PRO_5001604471" description="Small integral membrane protein 14" evidence="4">
    <location>
        <begin position="30"/>
        <end position="139"/>
    </location>
</feature>
<keyword evidence="4" id="KW-0732">Signal</keyword>
<reference evidence="6" key="1">
    <citation type="journal article" date="2013" name="Nat. Biotechnol.">
        <title>Chinese hamster genome sequenced from sorted chromosomes.</title>
        <authorList>
            <person name="Brinkrolf K."/>
            <person name="Rupp O."/>
            <person name="Laux H."/>
            <person name="Kollin F."/>
            <person name="Ernst W."/>
            <person name="Linke B."/>
            <person name="Kofler R."/>
            <person name="Romand S."/>
            <person name="Hesse F."/>
            <person name="Budach W.E."/>
            <person name="Galosy S."/>
            <person name="Muller D."/>
            <person name="Noll T."/>
            <person name="Wienberg J."/>
            <person name="Jostock T."/>
            <person name="Leonard M."/>
            <person name="Grillari J."/>
            <person name="Tauch A."/>
            <person name="Goesmann A."/>
            <person name="Helk B."/>
            <person name="Mott J.E."/>
            <person name="Puhler A."/>
            <person name="Borth N."/>
        </authorList>
    </citation>
    <scope>NUCLEOTIDE SEQUENCE [LARGE SCALE GENOMIC DNA]</scope>
    <source>
        <strain evidence="6">17A/GY</strain>
    </source>
</reference>
<dbReference type="EMBL" id="KE667066">
    <property type="protein sequence ID" value="ERE87601.1"/>
    <property type="molecule type" value="Genomic_DNA"/>
</dbReference>
<evidence type="ECO:0000256" key="1">
    <source>
        <dbReference type="ARBA" id="ARBA00017902"/>
    </source>
</evidence>
<keyword evidence="3" id="KW-1133">Transmembrane helix</keyword>
<dbReference type="AlphaFoldDB" id="A0A061IJR5"/>
<proteinExistence type="predicted"/>
<name>A0A061IJR5_CRIGR</name>
<dbReference type="GO" id="GO:0005783">
    <property type="term" value="C:endoplasmic reticulum"/>
    <property type="evidence" value="ECO:0007669"/>
    <property type="project" value="TreeGrafter"/>
</dbReference>
<dbReference type="Proteomes" id="UP000030759">
    <property type="component" value="Unassembled WGS sequence"/>
</dbReference>
<keyword evidence="3" id="KW-0812">Transmembrane</keyword>
<feature type="region of interest" description="Disordered" evidence="2">
    <location>
        <begin position="118"/>
        <end position="139"/>
    </location>
</feature>
<evidence type="ECO:0000256" key="4">
    <source>
        <dbReference type="SAM" id="SignalP"/>
    </source>
</evidence>
<keyword evidence="3" id="KW-0472">Membrane</keyword>
<dbReference type="PANTHER" id="PTHR31019">
    <property type="entry name" value="SMALL INTEGRAL MEMBRANE PROTEIN 14"/>
    <property type="match status" value="1"/>
</dbReference>
<evidence type="ECO:0000256" key="2">
    <source>
        <dbReference type="SAM" id="MobiDB-lite"/>
    </source>
</evidence>
<evidence type="ECO:0000313" key="5">
    <source>
        <dbReference type="EMBL" id="ERE87601.1"/>
    </source>
</evidence>
<evidence type="ECO:0000313" key="6">
    <source>
        <dbReference type="Proteomes" id="UP000030759"/>
    </source>
</evidence>
<accession>A0A061IJR5</accession>
<evidence type="ECO:0000256" key="3">
    <source>
        <dbReference type="SAM" id="Phobius"/>
    </source>
</evidence>
<feature type="signal peptide" evidence="4">
    <location>
        <begin position="1"/>
        <end position="29"/>
    </location>
</feature>
<feature type="transmembrane region" description="Helical" evidence="3">
    <location>
        <begin position="91"/>
        <end position="110"/>
    </location>
</feature>
<gene>
    <name evidence="5" type="ORF">H671_1g3663</name>
</gene>
<protein>
    <recommendedName>
        <fullName evidence="1">Small integral membrane protein 14</fullName>
    </recommendedName>
</protein>
<organism evidence="5 6">
    <name type="scientific">Cricetulus griseus</name>
    <name type="common">Chinese hamster</name>
    <name type="synonym">Cricetulus barabensis griseus</name>
    <dbReference type="NCBI Taxonomy" id="10029"/>
    <lineage>
        <taxon>Eukaryota</taxon>
        <taxon>Metazoa</taxon>
        <taxon>Chordata</taxon>
        <taxon>Craniata</taxon>
        <taxon>Vertebrata</taxon>
        <taxon>Euteleostomi</taxon>
        <taxon>Mammalia</taxon>
        <taxon>Eutheria</taxon>
        <taxon>Euarchontoglires</taxon>
        <taxon>Glires</taxon>
        <taxon>Rodentia</taxon>
        <taxon>Myomorpha</taxon>
        <taxon>Muroidea</taxon>
        <taxon>Cricetidae</taxon>
        <taxon>Cricetinae</taxon>
        <taxon>Cricetulus</taxon>
    </lineage>
</organism>
<dbReference type="InterPro" id="IPR020309">
    <property type="entry name" value="Smim-14"/>
</dbReference>
<dbReference type="PANTHER" id="PTHR31019:SF1">
    <property type="entry name" value="SMALL INTEGRAL MEMBRANE PROTEIN 14"/>
    <property type="match status" value="1"/>
</dbReference>
<dbReference type="Pfam" id="PF11027">
    <property type="entry name" value="DUF2615"/>
    <property type="match status" value="1"/>
</dbReference>